<dbReference type="InterPro" id="IPR012334">
    <property type="entry name" value="Pectin_lyas_fold"/>
</dbReference>
<dbReference type="PANTHER" id="PTHR42970:SF1">
    <property type="entry name" value="PECTATE LYASE C-RELATED"/>
    <property type="match status" value="1"/>
</dbReference>
<keyword evidence="1" id="KW-0479">Metal-binding</keyword>
<dbReference type="STRING" id="1763538.LPB68_09140"/>
<dbReference type="SUPFAM" id="SSF49265">
    <property type="entry name" value="Fibronectin type III"/>
    <property type="match status" value="3"/>
</dbReference>
<evidence type="ECO:0000256" key="1">
    <source>
        <dbReference type="ARBA" id="ARBA00022723"/>
    </source>
</evidence>
<dbReference type="GO" id="GO:0004568">
    <property type="term" value="F:chitinase activity"/>
    <property type="evidence" value="ECO:0007669"/>
    <property type="project" value="InterPro"/>
</dbReference>
<dbReference type="InterPro" id="IPR033131">
    <property type="entry name" value="Pectinesterase_Asp_AS"/>
</dbReference>
<keyword evidence="9" id="KW-1185">Reference proteome</keyword>
<dbReference type="Proteomes" id="UP000077134">
    <property type="component" value="Unassembled WGS sequence"/>
</dbReference>
<protein>
    <recommendedName>
        <fullName evidence="7">Fibronectin type-III domain-containing protein</fullName>
    </recommendedName>
</protein>
<dbReference type="GO" id="GO:0042545">
    <property type="term" value="P:cell wall modification"/>
    <property type="evidence" value="ECO:0007669"/>
    <property type="project" value="InterPro"/>
</dbReference>
<dbReference type="KEGG" id="pcx:LPB68_09140"/>
<feature type="compositionally biased region" description="Polar residues" evidence="6">
    <location>
        <begin position="731"/>
        <end position="741"/>
    </location>
</feature>
<keyword evidence="4" id="KW-0325">Glycoprotein</keyword>
<dbReference type="GO" id="GO:0006032">
    <property type="term" value="P:chitin catabolic process"/>
    <property type="evidence" value="ECO:0007669"/>
    <property type="project" value="InterPro"/>
</dbReference>
<dbReference type="Pfam" id="PF01095">
    <property type="entry name" value="Pectinesterase"/>
    <property type="match status" value="1"/>
</dbReference>
<feature type="domain" description="Fibronectin type-III" evidence="7">
    <location>
        <begin position="1577"/>
        <end position="1667"/>
    </location>
</feature>
<evidence type="ECO:0000256" key="6">
    <source>
        <dbReference type="SAM" id="MobiDB-lite"/>
    </source>
</evidence>
<dbReference type="PROSITE" id="PS00503">
    <property type="entry name" value="PECTINESTERASE_2"/>
    <property type="match status" value="1"/>
</dbReference>
<comment type="caution">
    <text evidence="8">The sequence shown here is derived from an EMBL/GenBank/DDBJ whole genome shotgun (WGS) entry which is preliminary data.</text>
</comment>
<dbReference type="SMART" id="SM00060">
    <property type="entry name" value="FN3"/>
    <property type="match status" value="6"/>
</dbReference>
<dbReference type="InterPro" id="IPR011050">
    <property type="entry name" value="Pectin_lyase_fold/virulence"/>
</dbReference>
<dbReference type="Pfam" id="PF00041">
    <property type="entry name" value="fn3"/>
    <property type="match status" value="1"/>
</dbReference>
<evidence type="ECO:0000256" key="2">
    <source>
        <dbReference type="ARBA" id="ARBA00022801"/>
    </source>
</evidence>
<organism evidence="8 9">
    <name type="scientific">Paenibacillus crassostreae</name>
    <dbReference type="NCBI Taxonomy" id="1763538"/>
    <lineage>
        <taxon>Bacteria</taxon>
        <taxon>Bacillati</taxon>
        <taxon>Bacillota</taxon>
        <taxon>Bacilli</taxon>
        <taxon>Bacillales</taxon>
        <taxon>Paenibacillaceae</taxon>
        <taxon>Paenibacillus</taxon>
    </lineage>
</organism>
<feature type="domain" description="Fibronectin type-III" evidence="7">
    <location>
        <begin position="253"/>
        <end position="343"/>
    </location>
</feature>
<dbReference type="RefSeq" id="WP_068661439.1">
    <property type="nucleotide sequence ID" value="NZ_CP017770.1"/>
</dbReference>
<evidence type="ECO:0000256" key="3">
    <source>
        <dbReference type="ARBA" id="ARBA00023085"/>
    </source>
</evidence>
<dbReference type="GO" id="GO:0030599">
    <property type="term" value="F:pectinesterase activity"/>
    <property type="evidence" value="ECO:0007669"/>
    <property type="project" value="InterPro"/>
</dbReference>
<proteinExistence type="predicted"/>
<evidence type="ECO:0000313" key="9">
    <source>
        <dbReference type="Proteomes" id="UP000077134"/>
    </source>
</evidence>
<dbReference type="PANTHER" id="PTHR42970">
    <property type="entry name" value="PECTATE LYASE C-RELATED"/>
    <property type="match status" value="1"/>
</dbReference>
<dbReference type="PROSITE" id="PS50853">
    <property type="entry name" value="FN3"/>
    <property type="match status" value="4"/>
</dbReference>
<dbReference type="InterPro" id="IPR014756">
    <property type="entry name" value="Ig_E-set"/>
</dbReference>
<dbReference type="SUPFAM" id="SSF81296">
    <property type="entry name" value="E set domains"/>
    <property type="match status" value="2"/>
</dbReference>
<dbReference type="CDD" id="cd00063">
    <property type="entry name" value="FN3"/>
    <property type="match status" value="4"/>
</dbReference>
<feature type="active site" evidence="5">
    <location>
        <position position="2005"/>
    </location>
</feature>
<evidence type="ECO:0000259" key="7">
    <source>
        <dbReference type="PROSITE" id="PS50853"/>
    </source>
</evidence>
<dbReference type="OrthoDB" id="9804686at2"/>
<dbReference type="SUPFAM" id="SSF51126">
    <property type="entry name" value="Pectin lyase-like"/>
    <property type="match status" value="2"/>
</dbReference>
<keyword evidence="3" id="KW-0063">Aspartyl esterase</keyword>
<name>A0A162KN00_9BACL</name>
<dbReference type="Pfam" id="PF08329">
    <property type="entry name" value="ChitinaseA_N"/>
    <property type="match status" value="1"/>
</dbReference>
<feature type="domain" description="Fibronectin type-III" evidence="7">
    <location>
        <begin position="1761"/>
        <end position="1849"/>
    </location>
</feature>
<dbReference type="EMBL" id="LSFN01000044">
    <property type="protein sequence ID" value="OAB71093.1"/>
    <property type="molecule type" value="Genomic_DNA"/>
</dbReference>
<keyword evidence="2" id="KW-0378">Hydrolase</keyword>
<dbReference type="InterPro" id="IPR013540">
    <property type="entry name" value="ChitinaseA_N"/>
</dbReference>
<evidence type="ECO:0000313" key="8">
    <source>
        <dbReference type="EMBL" id="OAB71093.1"/>
    </source>
</evidence>
<dbReference type="Pfam" id="PF17957">
    <property type="entry name" value="Big_7"/>
    <property type="match status" value="1"/>
</dbReference>
<evidence type="ECO:0000256" key="5">
    <source>
        <dbReference type="PROSITE-ProRule" id="PRU10040"/>
    </source>
</evidence>
<dbReference type="InterPro" id="IPR000070">
    <property type="entry name" value="Pectinesterase_cat"/>
</dbReference>
<dbReference type="InterPro" id="IPR003961">
    <property type="entry name" value="FN3_dom"/>
</dbReference>
<dbReference type="GO" id="GO:0046872">
    <property type="term" value="F:metal ion binding"/>
    <property type="evidence" value="ECO:0007669"/>
    <property type="project" value="UniProtKB-KW"/>
</dbReference>
<dbReference type="InterPro" id="IPR013783">
    <property type="entry name" value="Ig-like_fold"/>
</dbReference>
<feature type="domain" description="Fibronectin type-III" evidence="7">
    <location>
        <begin position="2245"/>
        <end position="2330"/>
    </location>
</feature>
<dbReference type="Gene3D" id="2.160.20.10">
    <property type="entry name" value="Single-stranded right-handed beta-helix, Pectin lyase-like"/>
    <property type="match status" value="2"/>
</dbReference>
<dbReference type="InterPro" id="IPR036116">
    <property type="entry name" value="FN3_sf"/>
</dbReference>
<dbReference type="InterPro" id="IPR052063">
    <property type="entry name" value="Polysaccharide_Lyase_1"/>
</dbReference>
<gene>
    <name evidence="8" type="ORF">PNBC_21290</name>
</gene>
<sequence>MIRLRKIVAISLIMLMVLPSMNIEVFSEETPNSKLTERVYIVNDDFENKTSGTAVEELPASDNYFVLYEWSKDKTIKSIPKVVVDPLREKGNVISVEDLSDSDPAVVKNIPRQTKPFTVEIDFMTETFGHATKVLRLLNGSGVALEVELRTINGKNILGYSIPGGHAILVDDFQVKEWYNIRLLVDPQTQEATPIINNILKPTYKWRFLSADGTAGIDKVKTRAPAGPAISVYFDNMKVYEGIDDPLVNPEAAPAKVENVTVSTEDLSTFLKWDAVYGAASYTVTMATDPNGPFEAVVGAIESVLTYSKIDVVKDGTYYFKIEANNAKGSSTSDVVHIEVKENTDKMVAFPGAEGGGKFTTGGRGHDVYTVTTLEDYGPGETPIPGSLRDALSENNRTVIFAVSGTIKLKSTLSSQLKNVTIAGQTAPGDGITLAHYGLNLGGSENVIIRYMRFRPGITNLKDEPDAIDGVDIKNLILDHVSTSWSTDETLSVYRSENITVQWSMVSESLTMSGHEKGKHGYGGIFGGKNSTYHNNIIATHTSRNPRIGGSNPGQTTVDFNNNVIYNWGFNSIYGGNFSDVNIVNNYMKPGPGTKENQRKTIVNPGIFGSPSSWYVTGNYMFGAPDVTTNNKLGIVSPSADATLRTEPIPFPERRMRELKPAEVAYQDILGKAGATLPKRDAVDARIVSDIINETGRFINNEYEVGGYPELQSLPAPTDSDADGIPDAWETAQSLDPSNPDNGKEITASGYSNLEVYLNSLVDMDHAADNPVAEITSPTLNSIHEAGKDLEVKTNVSSPNGIEKVEFFNGADKIGEATSEPYTFTWKGSPDGTHFVNILVTDRKGNQTQSTSAPIHINSPLISDVWNSTDVGNVAIKGNTSVDKDGVITVKGSGRITSINDAFHFGYRELKGDGEFVAKINSATPVETNAIAGIMIRSSLAPDAATAILSTSIIKSDRIESKTPYSIHLSSRLANGQTIATLNDASYPDQTLPSILSTDFPYWLKLDRKGNSITAYASPDGSEWKSVGSRSIALGEVAYVGFAVESAKDTSKINNYNTAVFSDVSTTMAHPDDEVEPEKPIEYETIMEDDFSNATTDTIFTPEYKALLDDASKPMYLKKSGTVTVDSGKVTLSGRLTIGARDSVDSTVDYTPGGAFDLSEPYRMVINIADTALDPSNLGRRLQVFVDNNTSNNNNSIHGAGSNVFQQTVSTLTPGEIIIESEIGTEESFVQLRTEGSSVVVIDSIRIEQLKQDETLYLVNDDFEIDAIGELPKSYTNSKQDSNHKVTVEAVPSGAAGIGNMSGRAMFMYDKESGTGQPATGNTDMSKTFTPQLGTIVAEADVMMPSEPGAAVGTAIVFQLTNAAKSKVAVSIEMRKPKKENGTEESNYTLVANVNSTYYKLMEAPVNEAGQVAWNNEWINLKMVANPSIGDADIYVNDEFKVTVPMKDLADIKSQGIGAFQAKMPGSGSGNFYYDNIKVYIEPVETPKGLMASAGDSKVQLDWVPADGALSYNIKRSLIDGGPYETIAKGIKEARYLDETLSNDVTYYYVVTAVGVSGESKSSNQAKVTPTIHPDKPAAPLNLASLSRNESADLSWDAVEGAVQYIVKRGLVANGPFDNVATTKLTTYRDAGLSNATTYYYVVTASNVGGESEDSTAITATPITPLGTAIDVTAAARIDKIELSWLAVDGATSYLIERAAAADGSFTVVANQDGDTKYVDTAVTNGTPYFYKVTAMNGMTKGLASKVIGSRSLDSIDIPVAPAVIEALSGGQEKAQLSWEAVDRASAYQVKRSTVSGSHYEVVGENLNTLTFTDSGLTDGTTYYYVVTALNEHGESYASEQVSIIPGPLVVVAKDGSGDFDTVQAAIDSLPDNVTVPRTLLIKAGEYREKIKISSGKNKLTLIGEGPEQTVLVYNDNANTIGLEPGSTVGTSGSYSVLVESDEFTARDLTIQNDSGDDTGQAVALLIKSDHGVLKNVHLLGDQDTLYTHSGRQYYVDSYIEGDVDYIFGGAKAVFENSVLHSKSNGYITAAASEQGQPGYLMLNSRLTKADSLGLGTVDLGRPWRPYAQVVYINTWMDDHIKPAGWHNWSNPANELTARYAEYNSSGPGAKPGQRMDWSKQLTMDEAEQYTVQSMLGGTDQWDPTERLVLPDSNAQTSGVAIDGVALADFNKNEYHYKVELPEGSSIPVVTADQETIAASVQVIQAEALPGSATIEVTAVDGTVRKYIVEFTSQATGDVTAPIWTDAKLAASDITSEGVTLSWTGASDDTDVTSYLVYMDGQLLDTVTAESYQVTGLNPETSYLFRVEAGDAAGNWSSEGPSLQVTTLGKEGPVQGIPAKSVLSSDNGHDTGLLDGDYTITMNLWWGENGDKYELYENDILIDTQQLTMNSPQAQLAKTVIIGRVNGAYAYTAKLINKQGATTSDPLTVQVKDADPAKPVLSHDNWDGDGNYVITMNKWWGTNAKVYRLYENGILIDTQTLTPNTSLAQSALTQISDREASNYEYIVELENDAGVTKSEAIVVNVTK</sequence>
<evidence type="ECO:0000256" key="4">
    <source>
        <dbReference type="ARBA" id="ARBA00023180"/>
    </source>
</evidence>
<reference evidence="8 9" key="1">
    <citation type="submission" date="2016-02" db="EMBL/GenBank/DDBJ databases">
        <title>Paenibacillus sp. LPB0068, isolated from Crassostrea gigas.</title>
        <authorList>
            <person name="Shin S.-K."/>
            <person name="Yi H."/>
        </authorList>
    </citation>
    <scope>NUCLEOTIDE SEQUENCE [LARGE SCALE GENOMIC DNA]</scope>
    <source>
        <strain evidence="8 9">LPB0068</strain>
    </source>
</reference>
<feature type="region of interest" description="Disordered" evidence="6">
    <location>
        <begin position="716"/>
        <end position="741"/>
    </location>
</feature>
<accession>A0A162KN00</accession>
<dbReference type="Gene3D" id="2.60.40.10">
    <property type="entry name" value="Immunoglobulins"/>
    <property type="match status" value="9"/>
</dbReference>